<protein>
    <submittedName>
        <fullName evidence="1">Uncharacterized protein</fullName>
    </submittedName>
</protein>
<dbReference type="Proteomes" id="UP000054018">
    <property type="component" value="Unassembled WGS sequence"/>
</dbReference>
<feature type="non-terminal residue" evidence="1">
    <location>
        <position position="1"/>
    </location>
</feature>
<reference evidence="2" key="2">
    <citation type="submission" date="2015-01" db="EMBL/GenBank/DDBJ databases">
        <title>Evolutionary Origins and Diversification of the Mycorrhizal Mutualists.</title>
        <authorList>
            <consortium name="DOE Joint Genome Institute"/>
            <consortium name="Mycorrhizal Genomics Consortium"/>
            <person name="Kohler A."/>
            <person name="Kuo A."/>
            <person name="Nagy L.G."/>
            <person name="Floudas D."/>
            <person name="Copeland A."/>
            <person name="Barry K.W."/>
            <person name="Cichocki N."/>
            <person name="Veneault-Fourrey C."/>
            <person name="LaButti K."/>
            <person name="Lindquist E.A."/>
            <person name="Lipzen A."/>
            <person name="Lundell T."/>
            <person name="Morin E."/>
            <person name="Murat C."/>
            <person name="Riley R."/>
            <person name="Ohm R."/>
            <person name="Sun H."/>
            <person name="Tunlid A."/>
            <person name="Henrissat B."/>
            <person name="Grigoriev I.V."/>
            <person name="Hibbett D.S."/>
            <person name="Martin F."/>
        </authorList>
    </citation>
    <scope>NUCLEOTIDE SEQUENCE [LARGE SCALE GENOMIC DNA]</scope>
    <source>
        <strain evidence="2">441</strain>
    </source>
</reference>
<proteinExistence type="predicted"/>
<reference evidence="1 2" key="1">
    <citation type="submission" date="2014-04" db="EMBL/GenBank/DDBJ databases">
        <authorList>
            <consortium name="DOE Joint Genome Institute"/>
            <person name="Kuo A."/>
            <person name="Kohler A."/>
            <person name="Costa M.D."/>
            <person name="Nagy L.G."/>
            <person name="Floudas D."/>
            <person name="Copeland A."/>
            <person name="Barry K.W."/>
            <person name="Cichocki N."/>
            <person name="Veneault-Fourrey C."/>
            <person name="LaButti K."/>
            <person name="Lindquist E.A."/>
            <person name="Lipzen A."/>
            <person name="Lundell T."/>
            <person name="Morin E."/>
            <person name="Murat C."/>
            <person name="Sun H."/>
            <person name="Tunlid A."/>
            <person name="Henrissat B."/>
            <person name="Grigoriev I.V."/>
            <person name="Hibbett D.S."/>
            <person name="Martin F."/>
            <person name="Nordberg H.P."/>
            <person name="Cantor M.N."/>
            <person name="Hua S.X."/>
        </authorList>
    </citation>
    <scope>NUCLEOTIDE SEQUENCE [LARGE SCALE GENOMIC DNA]</scope>
    <source>
        <strain evidence="1 2">441</strain>
    </source>
</reference>
<gene>
    <name evidence="1" type="ORF">PISMIDRAFT_36983</name>
</gene>
<dbReference type="InterPro" id="IPR040521">
    <property type="entry name" value="KDZ"/>
</dbReference>
<dbReference type="AlphaFoldDB" id="A0A0C9XIG2"/>
<feature type="non-terminal residue" evidence="1">
    <location>
        <position position="196"/>
    </location>
</feature>
<organism evidence="1 2">
    <name type="scientific">Pisolithus microcarpus 441</name>
    <dbReference type="NCBI Taxonomy" id="765257"/>
    <lineage>
        <taxon>Eukaryota</taxon>
        <taxon>Fungi</taxon>
        <taxon>Dikarya</taxon>
        <taxon>Basidiomycota</taxon>
        <taxon>Agaricomycotina</taxon>
        <taxon>Agaricomycetes</taxon>
        <taxon>Agaricomycetidae</taxon>
        <taxon>Boletales</taxon>
        <taxon>Sclerodermatineae</taxon>
        <taxon>Pisolithaceae</taxon>
        <taxon>Pisolithus</taxon>
    </lineage>
</organism>
<dbReference type="EMBL" id="KN834116">
    <property type="protein sequence ID" value="KIK12100.1"/>
    <property type="molecule type" value="Genomic_DNA"/>
</dbReference>
<dbReference type="Pfam" id="PF18758">
    <property type="entry name" value="KDZ"/>
    <property type="match status" value="1"/>
</dbReference>
<dbReference type="STRING" id="765257.A0A0C9XIG2"/>
<keyword evidence="2" id="KW-1185">Reference proteome</keyword>
<name>A0A0C9XIG2_9AGAM</name>
<dbReference type="OrthoDB" id="2656346at2759"/>
<dbReference type="HOGENOM" id="CLU_095758_0_0_1"/>
<accession>A0A0C9XIG2</accession>
<evidence type="ECO:0000313" key="1">
    <source>
        <dbReference type="EMBL" id="KIK12100.1"/>
    </source>
</evidence>
<dbReference type="PANTHER" id="PTHR33096">
    <property type="entry name" value="CXC2 DOMAIN-CONTAINING PROTEIN"/>
    <property type="match status" value="1"/>
</dbReference>
<sequence length="196" mass="22531">KYPLAVISKLMTTFRDDLGGGYNIGCQFQTTLTRSTLRPQAQALNHTCLVGAFHGHAHCHLCQLSHLMLYVEGLSLEDLETCECTFSKSNVLASIVQYSTAFHQQQAINAYFKHNNHFEVYANLTNFLFDNYKQALTIIHDSKTILPTLKHDLSINNNDSIFYRWLEEEKEYLQGLSHEPPEETLHMEYWQSVTSV</sequence>
<dbReference type="PANTHER" id="PTHR33096:SF1">
    <property type="entry name" value="CXC1-LIKE CYSTEINE CLUSTER ASSOCIATED WITH KDZ TRANSPOSASES DOMAIN-CONTAINING PROTEIN"/>
    <property type="match status" value="1"/>
</dbReference>
<evidence type="ECO:0000313" key="2">
    <source>
        <dbReference type="Proteomes" id="UP000054018"/>
    </source>
</evidence>